<evidence type="ECO:0000313" key="3">
    <source>
        <dbReference type="Proteomes" id="UP000309992"/>
    </source>
</evidence>
<dbReference type="SUPFAM" id="SSF46955">
    <property type="entry name" value="Putative DNA-binding domain"/>
    <property type="match status" value="1"/>
</dbReference>
<name>A0ABY2S074_9PSEU</name>
<keyword evidence="3" id="KW-1185">Reference proteome</keyword>
<dbReference type="InterPro" id="IPR009061">
    <property type="entry name" value="DNA-bd_dom_put_sf"/>
</dbReference>
<evidence type="ECO:0000259" key="1">
    <source>
        <dbReference type="Pfam" id="PF12728"/>
    </source>
</evidence>
<reference evidence="2 3" key="1">
    <citation type="journal article" date="2015" name="Antonie Van Leeuwenhoek">
        <title>Prauserella endophytica sp. nov., an endophytic actinobacterium isolated from Tamarix taklamakanensis.</title>
        <authorList>
            <person name="Liu J.M."/>
            <person name="Habden X."/>
            <person name="Guo L."/>
            <person name="Tuo L."/>
            <person name="Jiang Z.K."/>
            <person name="Liu S.W."/>
            <person name="Liu X.F."/>
            <person name="Chen L."/>
            <person name="Li R.F."/>
            <person name="Zhang Y.Q."/>
            <person name="Sun C.H."/>
        </authorList>
    </citation>
    <scope>NUCLEOTIDE SEQUENCE [LARGE SCALE GENOMIC DNA]</scope>
    <source>
        <strain evidence="2 3">CGMCC 4.7182</strain>
    </source>
</reference>
<proteinExistence type="predicted"/>
<evidence type="ECO:0000313" key="2">
    <source>
        <dbReference type="EMBL" id="TKG67018.1"/>
    </source>
</evidence>
<dbReference type="InterPro" id="IPR041657">
    <property type="entry name" value="HTH_17"/>
</dbReference>
<accession>A0ABY2S074</accession>
<dbReference type="EMBL" id="SWMS01000014">
    <property type="protein sequence ID" value="TKG67018.1"/>
    <property type="molecule type" value="Genomic_DNA"/>
</dbReference>
<dbReference type="InterPro" id="IPR010093">
    <property type="entry name" value="SinI_DNA-bd"/>
</dbReference>
<dbReference type="Proteomes" id="UP000309992">
    <property type="component" value="Unassembled WGS sequence"/>
</dbReference>
<sequence>MAERLLTVTDLAELLSVSKDTVYWLNKRGKGPKRVRVGREVRYRPADVEAWLKKNTVEPAA</sequence>
<protein>
    <submittedName>
        <fullName evidence="2">Helix-turn-helix domain-containing protein</fullName>
    </submittedName>
</protein>
<dbReference type="RefSeq" id="WP_137096150.1">
    <property type="nucleotide sequence ID" value="NZ_SWMS01000014.1"/>
</dbReference>
<feature type="domain" description="Helix-turn-helix" evidence="1">
    <location>
        <begin position="5"/>
        <end position="55"/>
    </location>
</feature>
<dbReference type="NCBIfam" id="TIGR01764">
    <property type="entry name" value="excise"/>
    <property type="match status" value="1"/>
</dbReference>
<dbReference type="Gene3D" id="1.10.10.10">
    <property type="entry name" value="Winged helix-like DNA-binding domain superfamily/Winged helix DNA-binding domain"/>
    <property type="match status" value="1"/>
</dbReference>
<gene>
    <name evidence="2" type="ORF">FCN18_24235</name>
</gene>
<comment type="caution">
    <text evidence="2">The sequence shown here is derived from an EMBL/GenBank/DDBJ whole genome shotgun (WGS) entry which is preliminary data.</text>
</comment>
<dbReference type="Pfam" id="PF12728">
    <property type="entry name" value="HTH_17"/>
    <property type="match status" value="1"/>
</dbReference>
<dbReference type="InterPro" id="IPR036388">
    <property type="entry name" value="WH-like_DNA-bd_sf"/>
</dbReference>
<organism evidence="2 3">
    <name type="scientific">Prauserella endophytica</name>
    <dbReference type="NCBI Taxonomy" id="1592324"/>
    <lineage>
        <taxon>Bacteria</taxon>
        <taxon>Bacillati</taxon>
        <taxon>Actinomycetota</taxon>
        <taxon>Actinomycetes</taxon>
        <taxon>Pseudonocardiales</taxon>
        <taxon>Pseudonocardiaceae</taxon>
        <taxon>Prauserella</taxon>
        <taxon>Prauserella coralliicola group</taxon>
    </lineage>
</organism>